<feature type="region of interest" description="Disordered" evidence="1">
    <location>
        <begin position="52"/>
        <end position="84"/>
    </location>
</feature>
<keyword evidence="3" id="KW-1185">Reference proteome</keyword>
<comment type="caution">
    <text evidence="2">The sequence shown here is derived from an EMBL/GenBank/DDBJ whole genome shotgun (WGS) entry which is preliminary data.</text>
</comment>
<dbReference type="EMBL" id="JBBPDW010000004">
    <property type="protein sequence ID" value="KAK7553512.1"/>
    <property type="molecule type" value="Genomic_DNA"/>
</dbReference>
<evidence type="ECO:0000313" key="2">
    <source>
        <dbReference type="EMBL" id="KAK7553512.1"/>
    </source>
</evidence>
<accession>A0ABR1MM83</accession>
<dbReference type="Proteomes" id="UP001365128">
    <property type="component" value="Unassembled WGS sequence"/>
</dbReference>
<name>A0ABR1MM83_9PEZI</name>
<reference evidence="2 3" key="1">
    <citation type="submission" date="2024-04" db="EMBL/GenBank/DDBJ databases">
        <title>Phyllosticta paracitricarpa is synonymous to the EU quarantine fungus P. citricarpa based on phylogenomic analyses.</title>
        <authorList>
            <consortium name="Lawrence Berkeley National Laboratory"/>
            <person name="Van Ingen-Buijs V.A."/>
            <person name="Van Westerhoven A.C."/>
            <person name="Haridas S."/>
            <person name="Skiadas P."/>
            <person name="Martin F."/>
            <person name="Groenewald J.Z."/>
            <person name="Crous P.W."/>
            <person name="Seidl M.F."/>
        </authorList>
    </citation>
    <scope>NUCLEOTIDE SEQUENCE [LARGE SCALE GENOMIC DNA]</scope>
    <source>
        <strain evidence="2 3">CBS 122670</strain>
    </source>
</reference>
<evidence type="ECO:0000256" key="1">
    <source>
        <dbReference type="SAM" id="MobiDB-lite"/>
    </source>
</evidence>
<proteinExistence type="predicted"/>
<sequence>MRLQDSTRHPGALASGRGGFRSRTSLAEGRSGEQREKVQQGALQNGSFISLQGLRDGVGGPVSRPRARRRQGRELEGTEQQGHRPVCHGHRLQLHPMENSIITTRPVLVLKDQKGLARGASGGACVRSPYLHKRADGFCATGNVVLATVELQEARQCWELGLAFATVSEASGHRAMTSVAVSRRRSAPQLGVADFCNGDSDCSCRK</sequence>
<gene>
    <name evidence="2" type="ORF">IWX46DRAFT_666748</name>
</gene>
<evidence type="ECO:0000313" key="3">
    <source>
        <dbReference type="Proteomes" id="UP001365128"/>
    </source>
</evidence>
<protein>
    <submittedName>
        <fullName evidence="2">Uncharacterized protein</fullName>
    </submittedName>
</protein>
<organism evidence="2 3">
    <name type="scientific">Phyllosticta citricarpa</name>
    <dbReference type="NCBI Taxonomy" id="55181"/>
    <lineage>
        <taxon>Eukaryota</taxon>
        <taxon>Fungi</taxon>
        <taxon>Dikarya</taxon>
        <taxon>Ascomycota</taxon>
        <taxon>Pezizomycotina</taxon>
        <taxon>Dothideomycetes</taxon>
        <taxon>Dothideomycetes incertae sedis</taxon>
        <taxon>Botryosphaeriales</taxon>
        <taxon>Phyllostictaceae</taxon>
        <taxon>Phyllosticta</taxon>
    </lineage>
</organism>
<feature type="region of interest" description="Disordered" evidence="1">
    <location>
        <begin position="1"/>
        <end position="40"/>
    </location>
</feature>